<dbReference type="InterPro" id="IPR018484">
    <property type="entry name" value="FGGY_N"/>
</dbReference>
<evidence type="ECO:0000256" key="2">
    <source>
        <dbReference type="ARBA" id="ARBA00022777"/>
    </source>
</evidence>
<feature type="domain" description="Carbohydrate kinase FGGY N-terminal" evidence="3">
    <location>
        <begin position="4"/>
        <end position="248"/>
    </location>
</feature>
<dbReference type="InterPro" id="IPR018485">
    <property type="entry name" value="FGGY_C"/>
</dbReference>
<dbReference type="CDD" id="cd00366">
    <property type="entry name" value="ASKHA_NBD_FGGY"/>
    <property type="match status" value="1"/>
</dbReference>
<dbReference type="InterPro" id="IPR000577">
    <property type="entry name" value="Carb_kinase_FGGY"/>
</dbReference>
<name>A0A380TE40_9ZZZZ</name>
<dbReference type="Pfam" id="PF00370">
    <property type="entry name" value="FGGY_N"/>
    <property type="match status" value="1"/>
</dbReference>
<evidence type="ECO:0000256" key="1">
    <source>
        <dbReference type="ARBA" id="ARBA00022679"/>
    </source>
</evidence>
<protein>
    <submittedName>
        <fullName evidence="5">Xylulokinase</fullName>
    </submittedName>
</protein>
<dbReference type="SUPFAM" id="SSF53067">
    <property type="entry name" value="Actin-like ATPase domain"/>
    <property type="match status" value="2"/>
</dbReference>
<gene>
    <name evidence="5" type="ORF">DF3PB_30009</name>
</gene>
<dbReference type="EMBL" id="UIDG01000223">
    <property type="protein sequence ID" value="SUS06556.1"/>
    <property type="molecule type" value="Genomic_DNA"/>
</dbReference>
<proteinExistence type="predicted"/>
<sequence length="499" mass="52387">MKLLLGIDLGTRGTKAVLYAEDGGCRAEAFEPSQPHCPAPGVVEEDPELQLASVQRTIAACLRQAAADPAAVAGLGIVGQMAGVIGVDAAGRAVTPYDSWLDTRCGAYIAKMQQIAGDEVLAKTGHAPSFNHGPKKLWWRHERPADYGRIRAFVQPGAYVAMRLCALDAAHAFIDQTYLHFSGFADIRRCAWDDDLCRRFALDQGKLPAIVAPTTIMGRITAPMAHACGLGADTPVVAGCGDTAASFLACGATSPGLCVDVAGTASVFAATTGEFVPDTATRTLGCGRSVVPGLWHPYAYINGGGQNLEWFRTNFAGDARSFDDLAAEAADAAQDGSLPFFVPHLGGRVSPAAPALRGSWAGLDWSVTSGMMFRAVLEGVALEYALYQRALLALLPSFVVREIRVTGGGEKSPVWNQLKADRLRTRVVCLARSGGAPMGAALLAGHGTGVLPDLAAAAGRWIVLGRSFEPDPGCGGLSARRIDRYAELLGALTDWHGSS</sequence>
<dbReference type="AlphaFoldDB" id="A0A380TE40"/>
<organism evidence="5">
    <name type="scientific">metagenome</name>
    <dbReference type="NCBI Taxonomy" id="256318"/>
    <lineage>
        <taxon>unclassified sequences</taxon>
        <taxon>metagenomes</taxon>
    </lineage>
</organism>
<dbReference type="PANTHER" id="PTHR43095:SF5">
    <property type="entry name" value="XYLULOSE KINASE"/>
    <property type="match status" value="1"/>
</dbReference>
<keyword evidence="2 5" id="KW-0418">Kinase</keyword>
<dbReference type="Gene3D" id="3.30.420.40">
    <property type="match status" value="2"/>
</dbReference>
<accession>A0A380TE40</accession>
<reference evidence="5" key="1">
    <citation type="submission" date="2018-07" db="EMBL/GenBank/DDBJ databases">
        <authorList>
            <person name="Quirk P.G."/>
            <person name="Krulwich T.A."/>
        </authorList>
    </citation>
    <scope>NUCLEOTIDE SEQUENCE</scope>
</reference>
<feature type="domain" description="Carbohydrate kinase FGGY C-terminal" evidence="4">
    <location>
        <begin position="261"/>
        <end position="446"/>
    </location>
</feature>
<dbReference type="InterPro" id="IPR050406">
    <property type="entry name" value="FGGY_Carb_Kinase"/>
</dbReference>
<dbReference type="Pfam" id="PF02782">
    <property type="entry name" value="FGGY_C"/>
    <property type="match status" value="1"/>
</dbReference>
<dbReference type="InterPro" id="IPR043129">
    <property type="entry name" value="ATPase_NBD"/>
</dbReference>
<keyword evidence="1" id="KW-0808">Transferase</keyword>
<evidence type="ECO:0000259" key="3">
    <source>
        <dbReference type="Pfam" id="PF00370"/>
    </source>
</evidence>
<dbReference type="PANTHER" id="PTHR43095">
    <property type="entry name" value="SUGAR KINASE"/>
    <property type="match status" value="1"/>
</dbReference>
<dbReference type="GO" id="GO:0005975">
    <property type="term" value="P:carbohydrate metabolic process"/>
    <property type="evidence" value="ECO:0007669"/>
    <property type="project" value="InterPro"/>
</dbReference>
<dbReference type="GO" id="GO:0016301">
    <property type="term" value="F:kinase activity"/>
    <property type="evidence" value="ECO:0007669"/>
    <property type="project" value="UniProtKB-KW"/>
</dbReference>
<dbReference type="PIRSF" id="PIRSF000538">
    <property type="entry name" value="GlpK"/>
    <property type="match status" value="1"/>
</dbReference>
<evidence type="ECO:0000259" key="4">
    <source>
        <dbReference type="Pfam" id="PF02782"/>
    </source>
</evidence>
<evidence type="ECO:0000313" key="5">
    <source>
        <dbReference type="EMBL" id="SUS06556.1"/>
    </source>
</evidence>